<organism evidence="8 9">
    <name type="scientific">Candidatus Acutalibacter ornithocaccae</name>
    <dbReference type="NCBI Taxonomy" id="2838416"/>
    <lineage>
        <taxon>Bacteria</taxon>
        <taxon>Bacillati</taxon>
        <taxon>Bacillota</taxon>
        <taxon>Clostridia</taxon>
        <taxon>Eubacteriales</taxon>
        <taxon>Acutalibacteraceae</taxon>
        <taxon>Acutalibacter</taxon>
    </lineage>
</organism>
<dbReference type="EMBL" id="DWXZ01000120">
    <property type="protein sequence ID" value="HJB37547.1"/>
    <property type="molecule type" value="Genomic_DNA"/>
</dbReference>
<reference evidence="8" key="1">
    <citation type="journal article" date="2021" name="PeerJ">
        <title>Extensive microbial diversity within the chicken gut microbiome revealed by metagenomics and culture.</title>
        <authorList>
            <person name="Gilroy R."/>
            <person name="Ravi A."/>
            <person name="Getino M."/>
            <person name="Pursley I."/>
            <person name="Horton D.L."/>
            <person name="Alikhan N.F."/>
            <person name="Baker D."/>
            <person name="Gharbi K."/>
            <person name="Hall N."/>
            <person name="Watson M."/>
            <person name="Adriaenssens E.M."/>
            <person name="Foster-Nyarko E."/>
            <person name="Jarju S."/>
            <person name="Secka A."/>
            <person name="Antonio M."/>
            <person name="Oren A."/>
            <person name="Chaudhuri R.R."/>
            <person name="La Ragione R."/>
            <person name="Hildebrand F."/>
            <person name="Pallen M.J."/>
        </authorList>
    </citation>
    <scope>NUCLEOTIDE SEQUENCE</scope>
    <source>
        <strain evidence="8">ChiBcolR8-3208</strain>
    </source>
</reference>
<comment type="subcellular location">
    <subcellularLocation>
        <location evidence="1">Secreted</location>
    </subcellularLocation>
</comment>
<feature type="compositionally biased region" description="Acidic residues" evidence="4">
    <location>
        <begin position="192"/>
        <end position="201"/>
    </location>
</feature>
<feature type="domain" description="Carbohydrate-binding module family 96" evidence="6">
    <location>
        <begin position="525"/>
        <end position="645"/>
    </location>
</feature>
<comment type="caution">
    <text evidence="8">The sequence shown here is derived from an EMBL/GenBank/DDBJ whole genome shotgun (WGS) entry which is preliminary data.</text>
</comment>
<proteinExistence type="predicted"/>
<sequence length="669" mass="71777">MLVSALLMQSVAIPVSAAEDPFEAAAPTAGESIRPENAPEGSEDNLQVLYEVEEQREAAVKHFRLSDGSYVAASYPTAVHYAVGEDEWEEIDNTLNLVSGEGSQWSLFSSGGQVYQAVNGENEKSYAAVLEPDEELLSLQNSDFGLHMAFLSSETADDLLETAEPVPTPAPEEPSSSENPQEPQESEPPTESSDESSEEASEPSASSEVSSELESLAASSMETELGEVYTGEFSENGETTELEGEKVSDVIPEETAGPGDSSEESSIPDASGSSDVGESESSSLPSESEPESSVVESEPEPTPLPTPDPTEEPSGGSSMASVPAKVENPDEAESPEPPGGEGDMPGEEPGPGPGDEPAEPVESVEEQVQPDKISSKVTYENVLPGVDLVYQNYGFNVKESIVIKSQQDTYQYSFLLNFDGLTPVLEPNGGVSLKNSQDEVIYQIPAPYMVDANQAVSYDASYELALTEQGYVLTVTADEAWMNSAERAYPISIDPTFILYGGDYQGSITATSLTEGSSVTGAGGESIYIGTDYAGREMQAFLQFGKLPTLPSNCTVATAVLGMYQHTYSAVGMNRLYVRAHEVTGERPSNYTSAAQWIRSMTWNTRPAFSSDVEAYARMGSGNEDQYVEWDISRIVSKWYSRNQEDRLLAMDAIGPEAFTSSKYAASVF</sequence>
<feature type="domain" description="DUF7948" evidence="7">
    <location>
        <begin position="375"/>
        <end position="495"/>
    </location>
</feature>
<dbReference type="GO" id="GO:0005576">
    <property type="term" value="C:extracellular region"/>
    <property type="evidence" value="ECO:0007669"/>
    <property type="project" value="UniProtKB-SubCell"/>
</dbReference>
<feature type="compositionally biased region" description="Acidic residues" evidence="4">
    <location>
        <begin position="356"/>
        <end position="365"/>
    </location>
</feature>
<accession>A0A9D2RYK7</accession>
<evidence type="ECO:0000313" key="9">
    <source>
        <dbReference type="Proteomes" id="UP000824214"/>
    </source>
</evidence>
<feature type="compositionally biased region" description="Low complexity" evidence="4">
    <location>
        <begin position="271"/>
        <end position="296"/>
    </location>
</feature>
<reference evidence="8" key="2">
    <citation type="submission" date="2021-04" db="EMBL/GenBank/DDBJ databases">
        <authorList>
            <person name="Gilroy R."/>
        </authorList>
    </citation>
    <scope>NUCLEOTIDE SEQUENCE</scope>
    <source>
        <strain evidence="8">ChiBcolR8-3208</strain>
    </source>
</reference>
<evidence type="ECO:0000313" key="8">
    <source>
        <dbReference type="EMBL" id="HJB37547.1"/>
    </source>
</evidence>
<evidence type="ECO:0000256" key="5">
    <source>
        <dbReference type="SAM" id="SignalP"/>
    </source>
</evidence>
<evidence type="ECO:0000256" key="3">
    <source>
        <dbReference type="ARBA" id="ARBA00022729"/>
    </source>
</evidence>
<dbReference type="InterPro" id="IPR055372">
    <property type="entry name" value="CBM96"/>
</dbReference>
<dbReference type="Pfam" id="PF24517">
    <property type="entry name" value="CBM96"/>
    <property type="match status" value="1"/>
</dbReference>
<gene>
    <name evidence="8" type="ORF">H9942_05710</name>
</gene>
<keyword evidence="3 5" id="KW-0732">Signal</keyword>
<feature type="region of interest" description="Disordered" evidence="4">
    <location>
        <begin position="163"/>
        <end position="375"/>
    </location>
</feature>
<evidence type="ECO:0000259" key="6">
    <source>
        <dbReference type="Pfam" id="PF24517"/>
    </source>
</evidence>
<dbReference type="Proteomes" id="UP000824214">
    <property type="component" value="Unassembled WGS sequence"/>
</dbReference>
<feature type="compositionally biased region" description="Low complexity" evidence="4">
    <location>
        <begin position="202"/>
        <end position="223"/>
    </location>
</feature>
<evidence type="ECO:0000256" key="1">
    <source>
        <dbReference type="ARBA" id="ARBA00004613"/>
    </source>
</evidence>
<evidence type="ECO:0000256" key="2">
    <source>
        <dbReference type="ARBA" id="ARBA00022525"/>
    </source>
</evidence>
<feature type="signal peptide" evidence="5">
    <location>
        <begin position="1"/>
        <end position="17"/>
    </location>
</feature>
<evidence type="ECO:0000259" key="7">
    <source>
        <dbReference type="Pfam" id="PF25778"/>
    </source>
</evidence>
<dbReference type="InterPro" id="IPR057708">
    <property type="entry name" value="DUF7948"/>
</dbReference>
<dbReference type="NCBIfam" id="NF033679">
    <property type="entry name" value="DNRLRE_dom"/>
    <property type="match status" value="1"/>
</dbReference>
<feature type="compositionally biased region" description="Low complexity" evidence="4">
    <location>
        <begin position="173"/>
        <end position="191"/>
    </location>
</feature>
<evidence type="ECO:0000256" key="4">
    <source>
        <dbReference type="SAM" id="MobiDB-lite"/>
    </source>
</evidence>
<dbReference type="AlphaFoldDB" id="A0A9D2RYK7"/>
<protein>
    <submittedName>
        <fullName evidence="8">DNRLRE domain-containing protein</fullName>
    </submittedName>
</protein>
<keyword evidence="2" id="KW-0964">Secreted</keyword>
<name>A0A9D2RYK7_9FIRM</name>
<dbReference type="Pfam" id="PF25778">
    <property type="entry name" value="DUF7948"/>
    <property type="match status" value="1"/>
</dbReference>
<feature type="chain" id="PRO_5038757362" evidence="5">
    <location>
        <begin position="18"/>
        <end position="669"/>
    </location>
</feature>